<dbReference type="PANTHER" id="PTHR43245">
    <property type="entry name" value="BIFUNCTIONAL POLYMYXIN RESISTANCE PROTEIN ARNA"/>
    <property type="match status" value="1"/>
</dbReference>
<dbReference type="EMBL" id="CP016768">
    <property type="protein sequence ID" value="ASY09894.1"/>
    <property type="molecule type" value="Genomic_DNA"/>
</dbReference>
<dbReference type="KEGG" id="abam:B1s21122_06215"/>
<evidence type="ECO:0000313" key="2">
    <source>
        <dbReference type="EMBL" id="ASY09894.1"/>
    </source>
</evidence>
<name>A0A249JZE0_9ACTN</name>
<dbReference type="InterPro" id="IPR001509">
    <property type="entry name" value="Epimerase_deHydtase"/>
</dbReference>
<accession>A0A249JZE0</accession>
<dbReference type="OrthoDB" id="9801785at2"/>
<protein>
    <submittedName>
        <fullName evidence="2">UDP-glucuronate 4-epimerase</fullName>
    </submittedName>
</protein>
<dbReference type="Gene3D" id="3.40.50.720">
    <property type="entry name" value="NAD(P)-binding Rossmann-like Domain"/>
    <property type="match status" value="1"/>
</dbReference>
<evidence type="ECO:0000259" key="1">
    <source>
        <dbReference type="Pfam" id="PF01370"/>
    </source>
</evidence>
<dbReference type="SUPFAM" id="SSF51735">
    <property type="entry name" value="NAD(P)-binding Rossmann-fold domains"/>
    <property type="match status" value="1"/>
</dbReference>
<sequence length="307" mass="33447">MNSQKQTLVITGSCGFVGEKLATKAIAEGFDVIGIDIKKSTNLDCRQLEINLISQDFYDKIPAGSTIIHLASLSTDSLCRENPILAIDANLRATSLALENAKKSNAKHFLFASSEWVYPEHPEVTEQRESDHLDLADLDSLYAMTKLFGESLIRSTSLVPYTILRFGIVYGPRKIPGSSAESIALKVYSGDEISVGSKETARRFIFIDDLIAGILQAASKGPDLLDTKILNLAGSELVTLDQIVSATNEILGESSVIIDSGKMASIRNPLIEEMSKILEWSPKINIRQGLESCLKAMTSDNGKGKHE</sequence>
<dbReference type="AlphaFoldDB" id="A0A249JZE0"/>
<dbReference type="PANTHER" id="PTHR43245:SF13">
    <property type="entry name" value="UDP-D-APIOSE_UDP-D-XYLOSE SYNTHASE 2"/>
    <property type="match status" value="1"/>
</dbReference>
<organism evidence="2 3">
    <name type="scientific">Candidatus Nanopelagicus limnae</name>
    <dbReference type="NCBI Taxonomy" id="1884634"/>
    <lineage>
        <taxon>Bacteria</taxon>
        <taxon>Bacillati</taxon>
        <taxon>Actinomycetota</taxon>
        <taxon>Actinomycetes</taxon>
        <taxon>Candidatus Nanopelagicales</taxon>
        <taxon>Candidatus Nanopelagicaceae</taxon>
        <taxon>Candidatus Nanopelagicus</taxon>
    </lineage>
</organism>
<dbReference type="RefSeq" id="WP_095681200.1">
    <property type="nucleotide sequence ID" value="NZ_CP016768.2"/>
</dbReference>
<gene>
    <name evidence="2" type="ORF">B1s21122_06215</name>
</gene>
<dbReference type="Pfam" id="PF01370">
    <property type="entry name" value="Epimerase"/>
    <property type="match status" value="1"/>
</dbReference>
<dbReference type="InterPro" id="IPR036291">
    <property type="entry name" value="NAD(P)-bd_dom_sf"/>
</dbReference>
<keyword evidence="3" id="KW-1185">Reference proteome</keyword>
<reference evidence="3" key="1">
    <citation type="submission" date="2016-10" db="EMBL/GenBank/DDBJ databases">
        <title>High microdiversification within the ubiquitous acI lineage of Actinobacteria.</title>
        <authorList>
            <person name="Neuenschwander S.M."/>
            <person name="Salcher M."/>
            <person name="Ghai R."/>
            <person name="Pernthaler J."/>
        </authorList>
    </citation>
    <scope>NUCLEOTIDE SEQUENCE [LARGE SCALE GENOMIC DNA]</scope>
</reference>
<proteinExistence type="predicted"/>
<dbReference type="Proteomes" id="UP000217153">
    <property type="component" value="Chromosome"/>
</dbReference>
<evidence type="ECO:0000313" key="3">
    <source>
        <dbReference type="Proteomes" id="UP000217153"/>
    </source>
</evidence>
<feature type="domain" description="NAD-dependent epimerase/dehydratase" evidence="1">
    <location>
        <begin position="9"/>
        <end position="231"/>
    </location>
</feature>
<dbReference type="InterPro" id="IPR050177">
    <property type="entry name" value="Lipid_A_modif_metabolic_enz"/>
</dbReference>
<dbReference type="CDD" id="cd08946">
    <property type="entry name" value="SDR_e"/>
    <property type="match status" value="1"/>
</dbReference>